<name>A0A150IY30_9EURY</name>
<reference evidence="3 4" key="1">
    <citation type="journal article" date="2016" name="ISME J.">
        <title>Chasing the elusive Euryarchaeota class WSA2: genomes reveal a uniquely fastidious methyl-reducing methanogen.</title>
        <authorList>
            <person name="Nobu M.K."/>
            <person name="Narihiro T."/>
            <person name="Kuroda K."/>
            <person name="Mei R."/>
            <person name="Liu W.T."/>
        </authorList>
    </citation>
    <scope>NUCLEOTIDE SEQUENCE [LARGE SCALE GENOMIC DNA]</scope>
    <source>
        <strain evidence="3">U1lsi0528_Bin089</strain>
    </source>
</reference>
<keyword evidence="3" id="KW-0378">Hydrolase</keyword>
<organism evidence="3 4">
    <name type="scientific">Candidatus Methanofastidiosum methylothiophilum</name>
    <dbReference type="NCBI Taxonomy" id="1705564"/>
    <lineage>
        <taxon>Archaea</taxon>
        <taxon>Methanobacteriati</taxon>
        <taxon>Methanobacteriota</taxon>
        <taxon>Stenosarchaea group</taxon>
        <taxon>Candidatus Methanofastidiosia</taxon>
        <taxon>Candidatus Methanofastidiosales</taxon>
        <taxon>Candidatus Methanofastidiosaceae</taxon>
        <taxon>Candidatus Methanofastidiosum</taxon>
    </lineage>
</organism>
<dbReference type="PANTHER" id="PTHR14969">
    <property type="entry name" value="SPHINGOSINE-1-PHOSPHATE PHOSPHOHYDROLASE"/>
    <property type="match status" value="1"/>
</dbReference>
<dbReference type="EC" id="3.6.1.27" evidence="3"/>
<feature type="transmembrane region" description="Helical" evidence="1">
    <location>
        <begin position="151"/>
        <end position="172"/>
    </location>
</feature>
<dbReference type="Gene3D" id="1.20.144.10">
    <property type="entry name" value="Phosphatidic acid phosphatase type 2/haloperoxidase"/>
    <property type="match status" value="1"/>
</dbReference>
<sequence>MKKIKTILIVNILSLVIFFLTLADILNEGKLYKIDLFVNIVIPQIRNSFVTTLSILIEIVFDLISMIVISILLSLFLLRRYCIKFALFFSMTILADALMIVILKDVISRARPVNGIISKTDFAFPSGHTADAVVFFGFLTYLILNKSESRTIKVIAMSISSFMVILIGFSRIYLNVHWLTDVIGGLGLGMYILTLSILLKENTGKLKCASKNKGNFI</sequence>
<dbReference type="GO" id="GO:0050380">
    <property type="term" value="F:undecaprenyl-diphosphatase activity"/>
    <property type="evidence" value="ECO:0007669"/>
    <property type="project" value="UniProtKB-EC"/>
</dbReference>
<dbReference type="SUPFAM" id="SSF48317">
    <property type="entry name" value="Acid phosphatase/Vanadium-dependent haloperoxidase"/>
    <property type="match status" value="1"/>
</dbReference>
<feature type="transmembrane region" description="Helical" evidence="1">
    <location>
        <begin position="123"/>
        <end position="144"/>
    </location>
</feature>
<dbReference type="CDD" id="cd03392">
    <property type="entry name" value="PAP2_like_2"/>
    <property type="match status" value="1"/>
</dbReference>
<evidence type="ECO:0000313" key="4">
    <source>
        <dbReference type="Proteomes" id="UP000075578"/>
    </source>
</evidence>
<feature type="domain" description="Phosphatidic acid phosphatase type 2/haloperoxidase" evidence="2">
    <location>
        <begin position="83"/>
        <end position="197"/>
    </location>
</feature>
<dbReference type="Proteomes" id="UP000075578">
    <property type="component" value="Unassembled WGS sequence"/>
</dbReference>
<accession>A0A150IY30</accession>
<keyword evidence="1" id="KW-0812">Transmembrane</keyword>
<evidence type="ECO:0000313" key="3">
    <source>
        <dbReference type="EMBL" id="KYC49802.1"/>
    </source>
</evidence>
<feature type="transmembrane region" description="Helical" evidence="1">
    <location>
        <begin position="85"/>
        <end position="103"/>
    </location>
</feature>
<dbReference type="EMBL" id="LNGD01000094">
    <property type="protein sequence ID" value="KYC49802.1"/>
    <property type="molecule type" value="Genomic_DNA"/>
</dbReference>
<protein>
    <submittedName>
        <fullName evidence="3">Undecaprenyl-diphosphatase</fullName>
        <ecNumber evidence="3">3.6.1.27</ecNumber>
    </submittedName>
</protein>
<feature type="transmembrane region" description="Helical" evidence="1">
    <location>
        <begin position="7"/>
        <end position="26"/>
    </location>
</feature>
<gene>
    <name evidence="3" type="primary">sepP</name>
    <name evidence="3" type="ORF">AMQ74_01368</name>
</gene>
<dbReference type="SMART" id="SM00014">
    <property type="entry name" value="acidPPc"/>
    <property type="match status" value="1"/>
</dbReference>
<dbReference type="AlphaFoldDB" id="A0A150IY30"/>
<feature type="transmembrane region" description="Helical" evidence="1">
    <location>
        <begin position="178"/>
        <end position="199"/>
    </location>
</feature>
<proteinExistence type="predicted"/>
<keyword evidence="1" id="KW-0472">Membrane</keyword>
<dbReference type="PANTHER" id="PTHR14969:SF13">
    <property type="entry name" value="AT30094P"/>
    <property type="match status" value="1"/>
</dbReference>
<feature type="transmembrane region" description="Helical" evidence="1">
    <location>
        <begin position="55"/>
        <end position="78"/>
    </location>
</feature>
<dbReference type="InterPro" id="IPR000326">
    <property type="entry name" value="PAP2/HPO"/>
</dbReference>
<keyword evidence="1" id="KW-1133">Transmembrane helix</keyword>
<evidence type="ECO:0000256" key="1">
    <source>
        <dbReference type="SAM" id="Phobius"/>
    </source>
</evidence>
<evidence type="ECO:0000259" key="2">
    <source>
        <dbReference type="SMART" id="SM00014"/>
    </source>
</evidence>
<comment type="caution">
    <text evidence="3">The sequence shown here is derived from an EMBL/GenBank/DDBJ whole genome shotgun (WGS) entry which is preliminary data.</text>
</comment>
<dbReference type="Pfam" id="PF01569">
    <property type="entry name" value="PAP2"/>
    <property type="match status" value="1"/>
</dbReference>
<dbReference type="InterPro" id="IPR036938">
    <property type="entry name" value="PAP2/HPO_sf"/>
</dbReference>